<evidence type="ECO:0000259" key="2">
    <source>
        <dbReference type="Pfam" id="PF13628"/>
    </source>
</evidence>
<reference evidence="3" key="1">
    <citation type="submission" date="2019-08" db="EMBL/GenBank/DDBJ databases">
        <title>Comparative genome analysis confer to the adaptation heavy metal polluted environment.</title>
        <authorList>
            <person name="Li Y."/>
        </authorList>
    </citation>
    <scope>NUCLEOTIDE SEQUENCE [LARGE SCALE GENOMIC DNA]</scope>
    <source>
        <strain evidence="3">P1</strain>
    </source>
</reference>
<dbReference type="PANTHER" id="PTHR38593">
    <property type="entry name" value="BLR2558 PROTEIN"/>
    <property type="match status" value="1"/>
</dbReference>
<sequence>MRKLCLFALLGLGAMAKAQIPQPDPDTTAKHFLIVASIKNLQEVSSGQLAGQKAMNPEVKMFGQMMVKDHGDTEQKLLTLAKSRGIALPAVATSGIKPDLMLEHAGAKFDQLYVHGMVSGHRNTVDVFENYATTGKDPAVKAFAQQMLPVLKHHLMEIEAIDQKLK</sequence>
<name>A0A5C1I5T8_9SPHI</name>
<protein>
    <submittedName>
        <fullName evidence="3">DUF4142 domain-containing protein</fullName>
    </submittedName>
</protein>
<accession>A0A5C1I5T8</accession>
<feature type="domain" description="DUF4142" evidence="2">
    <location>
        <begin position="28"/>
        <end position="161"/>
    </location>
</feature>
<dbReference type="InterPro" id="IPR025419">
    <property type="entry name" value="DUF4142"/>
</dbReference>
<feature type="signal peptide" evidence="1">
    <location>
        <begin position="1"/>
        <end position="18"/>
    </location>
</feature>
<dbReference type="OrthoDB" id="883203at2"/>
<evidence type="ECO:0000256" key="1">
    <source>
        <dbReference type="SAM" id="SignalP"/>
    </source>
</evidence>
<dbReference type="InterPro" id="IPR012347">
    <property type="entry name" value="Ferritin-like"/>
</dbReference>
<dbReference type="Pfam" id="PF13628">
    <property type="entry name" value="DUF4142"/>
    <property type="match status" value="1"/>
</dbReference>
<gene>
    <name evidence="3" type="ORF">DEO27_021380</name>
</gene>
<dbReference type="AlphaFoldDB" id="A0A5C1I5T8"/>
<dbReference type="EMBL" id="CP043450">
    <property type="protein sequence ID" value="QEM12461.1"/>
    <property type="molecule type" value="Genomic_DNA"/>
</dbReference>
<dbReference type="KEGG" id="mrub:DEO27_021380"/>
<keyword evidence="4" id="KW-1185">Reference proteome</keyword>
<keyword evidence="1" id="KW-0732">Signal</keyword>
<evidence type="ECO:0000313" key="4">
    <source>
        <dbReference type="Proteomes" id="UP000251402"/>
    </source>
</evidence>
<dbReference type="RefSeq" id="WP_112575332.1">
    <property type="nucleotide sequence ID" value="NZ_CP043450.1"/>
</dbReference>
<organism evidence="3 4">
    <name type="scientific">Mucilaginibacter rubeus</name>
    <dbReference type="NCBI Taxonomy" id="2027860"/>
    <lineage>
        <taxon>Bacteria</taxon>
        <taxon>Pseudomonadati</taxon>
        <taxon>Bacteroidota</taxon>
        <taxon>Sphingobacteriia</taxon>
        <taxon>Sphingobacteriales</taxon>
        <taxon>Sphingobacteriaceae</taxon>
        <taxon>Mucilaginibacter</taxon>
    </lineage>
</organism>
<dbReference type="Gene3D" id="1.20.1260.10">
    <property type="match status" value="1"/>
</dbReference>
<dbReference type="Proteomes" id="UP000251402">
    <property type="component" value="Chromosome"/>
</dbReference>
<feature type="chain" id="PRO_5022886214" evidence="1">
    <location>
        <begin position="19"/>
        <end position="166"/>
    </location>
</feature>
<evidence type="ECO:0000313" key="3">
    <source>
        <dbReference type="EMBL" id="QEM12461.1"/>
    </source>
</evidence>
<dbReference type="PANTHER" id="PTHR38593:SF1">
    <property type="entry name" value="BLR2558 PROTEIN"/>
    <property type="match status" value="1"/>
</dbReference>
<proteinExistence type="predicted"/>